<dbReference type="InterPro" id="IPR009100">
    <property type="entry name" value="AcylCoA_DH/oxidase_NM_dom_sf"/>
</dbReference>
<evidence type="ECO:0000256" key="4">
    <source>
        <dbReference type="ARBA" id="ARBA00022827"/>
    </source>
</evidence>
<evidence type="ECO:0000256" key="6">
    <source>
        <dbReference type="ARBA" id="ARBA00052546"/>
    </source>
</evidence>
<proteinExistence type="inferred from homology"/>
<dbReference type="CDD" id="cd01158">
    <property type="entry name" value="SCAD_SBCAD"/>
    <property type="match status" value="1"/>
</dbReference>
<evidence type="ECO:0000259" key="9">
    <source>
        <dbReference type="Pfam" id="PF00441"/>
    </source>
</evidence>
<dbReference type="InterPro" id="IPR046373">
    <property type="entry name" value="Acyl-CoA_Oxase/DH_mid-dom_sf"/>
</dbReference>
<feature type="domain" description="Acyl-CoA dehydrogenase/oxidase N-terminal" evidence="11">
    <location>
        <begin position="6"/>
        <end position="118"/>
    </location>
</feature>
<protein>
    <recommendedName>
        <fullName evidence="7">Acyl-CoA dehydrogenase</fullName>
    </recommendedName>
</protein>
<keyword evidence="5 8" id="KW-0560">Oxidoreductase</keyword>
<dbReference type="RefSeq" id="WP_148946897.1">
    <property type="nucleotide sequence ID" value="NZ_VTEH01000007.1"/>
</dbReference>
<dbReference type="PIRSF" id="PIRSF016578">
    <property type="entry name" value="HsaA"/>
    <property type="match status" value="1"/>
</dbReference>
<evidence type="ECO:0000256" key="7">
    <source>
        <dbReference type="ARBA" id="ARBA00067585"/>
    </source>
</evidence>
<comment type="cofactor">
    <cofactor evidence="1 8">
        <name>FAD</name>
        <dbReference type="ChEBI" id="CHEBI:57692"/>
    </cofactor>
</comment>
<keyword evidence="4 8" id="KW-0274">FAD</keyword>
<dbReference type="PANTHER" id="PTHR43884:SF41">
    <property type="entry name" value="ACYL-COA DEHYDROGENASE"/>
    <property type="match status" value="1"/>
</dbReference>
<accession>A0A5D4KDB0</accession>
<dbReference type="InterPro" id="IPR006091">
    <property type="entry name" value="Acyl-CoA_Oxase/DH_mid-dom"/>
</dbReference>
<evidence type="ECO:0000313" key="13">
    <source>
        <dbReference type="Proteomes" id="UP000323317"/>
    </source>
</evidence>
<feature type="domain" description="Acyl-CoA oxidase/dehydrogenase middle" evidence="10">
    <location>
        <begin position="123"/>
        <end position="217"/>
    </location>
</feature>
<dbReference type="Gene3D" id="2.40.110.10">
    <property type="entry name" value="Butyryl-CoA Dehydrogenase, subunit A, domain 2"/>
    <property type="match status" value="1"/>
</dbReference>
<dbReference type="PANTHER" id="PTHR43884">
    <property type="entry name" value="ACYL-COA DEHYDROGENASE"/>
    <property type="match status" value="1"/>
</dbReference>
<dbReference type="FunFam" id="1.10.540.10:FF:000002">
    <property type="entry name" value="Acyl-CoA dehydrogenase FadE19"/>
    <property type="match status" value="1"/>
</dbReference>
<dbReference type="GO" id="GO:0003995">
    <property type="term" value="F:acyl-CoA dehydrogenase activity"/>
    <property type="evidence" value="ECO:0007669"/>
    <property type="project" value="InterPro"/>
</dbReference>
<dbReference type="InterPro" id="IPR006089">
    <property type="entry name" value="Acyl-CoA_DH_CS"/>
</dbReference>
<dbReference type="GO" id="GO:0050660">
    <property type="term" value="F:flavin adenine dinucleotide binding"/>
    <property type="evidence" value="ECO:0007669"/>
    <property type="project" value="InterPro"/>
</dbReference>
<evidence type="ECO:0000256" key="2">
    <source>
        <dbReference type="ARBA" id="ARBA00009347"/>
    </source>
</evidence>
<comment type="caution">
    <text evidence="12">The sequence shown here is derived from an EMBL/GenBank/DDBJ whole genome shotgun (WGS) entry which is preliminary data.</text>
</comment>
<comment type="similarity">
    <text evidence="2 8">Belongs to the acyl-CoA dehydrogenase family.</text>
</comment>
<keyword evidence="3 8" id="KW-0285">Flavoprotein</keyword>
<organism evidence="12 13">
    <name type="scientific">Rossellomorea vietnamensis</name>
    <dbReference type="NCBI Taxonomy" id="218284"/>
    <lineage>
        <taxon>Bacteria</taxon>
        <taxon>Bacillati</taxon>
        <taxon>Bacillota</taxon>
        <taxon>Bacilli</taxon>
        <taxon>Bacillales</taxon>
        <taxon>Bacillaceae</taxon>
        <taxon>Rossellomorea</taxon>
    </lineage>
</organism>
<dbReference type="Gene3D" id="1.10.540.10">
    <property type="entry name" value="Acyl-CoA dehydrogenase/oxidase, N-terminal domain"/>
    <property type="match status" value="1"/>
</dbReference>
<dbReference type="InterPro" id="IPR037069">
    <property type="entry name" value="AcylCoA_DH/ox_N_sf"/>
</dbReference>
<dbReference type="InterPro" id="IPR036250">
    <property type="entry name" value="AcylCo_DH-like_C"/>
</dbReference>
<evidence type="ECO:0000259" key="10">
    <source>
        <dbReference type="Pfam" id="PF02770"/>
    </source>
</evidence>
<dbReference type="FunFam" id="2.40.110.10:FF:000001">
    <property type="entry name" value="Acyl-CoA dehydrogenase, mitochondrial"/>
    <property type="match status" value="1"/>
</dbReference>
<dbReference type="InterPro" id="IPR013786">
    <property type="entry name" value="AcylCoA_DH/ox_N"/>
</dbReference>
<evidence type="ECO:0000256" key="1">
    <source>
        <dbReference type="ARBA" id="ARBA00001974"/>
    </source>
</evidence>
<dbReference type="Pfam" id="PF02770">
    <property type="entry name" value="Acyl-CoA_dh_M"/>
    <property type="match status" value="1"/>
</dbReference>
<feature type="domain" description="Acyl-CoA dehydrogenase/oxidase C-terminal" evidence="9">
    <location>
        <begin position="229"/>
        <end position="376"/>
    </location>
</feature>
<evidence type="ECO:0000259" key="11">
    <source>
        <dbReference type="Pfam" id="PF02771"/>
    </source>
</evidence>
<comment type="catalytic activity">
    <reaction evidence="6">
        <text>a 2,3-saturated acyl-CoA + A = a 2,3-dehydroacyl-CoA + AH2</text>
        <dbReference type="Rhea" id="RHEA:48608"/>
        <dbReference type="ChEBI" id="CHEBI:13193"/>
        <dbReference type="ChEBI" id="CHEBI:17499"/>
        <dbReference type="ChEBI" id="CHEBI:60015"/>
        <dbReference type="ChEBI" id="CHEBI:65111"/>
    </reaction>
</comment>
<dbReference type="Gene3D" id="1.20.140.10">
    <property type="entry name" value="Butyryl-CoA Dehydrogenase, subunit A, domain 3"/>
    <property type="match status" value="1"/>
</dbReference>
<evidence type="ECO:0000256" key="5">
    <source>
        <dbReference type="ARBA" id="ARBA00023002"/>
    </source>
</evidence>
<evidence type="ECO:0000256" key="3">
    <source>
        <dbReference type="ARBA" id="ARBA00022630"/>
    </source>
</evidence>
<gene>
    <name evidence="12" type="ORF">FZC79_11180</name>
</gene>
<dbReference type="FunFam" id="1.20.140.10:FF:000004">
    <property type="entry name" value="Acyl-CoA dehydrogenase FadE25"/>
    <property type="match status" value="1"/>
</dbReference>
<dbReference type="PROSITE" id="PS00073">
    <property type="entry name" value="ACYL_COA_DH_2"/>
    <property type="match status" value="1"/>
</dbReference>
<dbReference type="InterPro" id="IPR009075">
    <property type="entry name" value="AcylCo_DH/oxidase_C"/>
</dbReference>
<dbReference type="PROSITE" id="PS00072">
    <property type="entry name" value="ACYL_COA_DH_1"/>
    <property type="match status" value="1"/>
</dbReference>
<dbReference type="AlphaFoldDB" id="A0A5D4KDB0"/>
<dbReference type="Pfam" id="PF00441">
    <property type="entry name" value="Acyl-CoA_dh_1"/>
    <property type="match status" value="1"/>
</dbReference>
<sequence length="379" mass="41496">MNFKLSEEHEMIRKMVRDFAKNEVEPTAAERDEEECFDRELFDKMAELGLTGIPWPEEYGGIGSDYLAYCIAVEELSRVCASTGVTLSAHTSLAGWPIFKFGNEEQKQKYLKPMAQGEKIGGYGLTEPASGSDAGGMKTTAKLDGDDYILNGSKIFITNGGIADIYVVFALTDPSQKQRGTSAFIVESSFEGFSVGKKEKKLGIRSSPTTEIVFDNCRVPKENLLGQEGEGFKIAMMTLDGGRNGIAAQAVGIAQGALDASIDYAKEREQFGKPIAANQGISFKIADMATSIEASRLLTYQAAWLESEGLPYGKESAMSKLMAGDTAMKVTTEAVQIFGGYGYTKDYPVERYMRDAKITQIYEGTQEIQRLVISRMVTK</sequence>
<evidence type="ECO:0000313" key="12">
    <source>
        <dbReference type="EMBL" id="TYR75318.1"/>
    </source>
</evidence>
<dbReference type="Pfam" id="PF02771">
    <property type="entry name" value="Acyl-CoA_dh_N"/>
    <property type="match status" value="1"/>
</dbReference>
<name>A0A5D4KDB0_9BACI</name>
<dbReference type="EMBL" id="VTEH01000007">
    <property type="protein sequence ID" value="TYR75318.1"/>
    <property type="molecule type" value="Genomic_DNA"/>
</dbReference>
<dbReference type="Proteomes" id="UP000323317">
    <property type="component" value="Unassembled WGS sequence"/>
</dbReference>
<reference evidence="12 13" key="1">
    <citation type="submission" date="2019-08" db="EMBL/GenBank/DDBJ databases">
        <title>Bacillus genomes from the desert of Cuatro Cienegas, Coahuila.</title>
        <authorList>
            <person name="Olmedo-Alvarez G."/>
        </authorList>
    </citation>
    <scope>NUCLEOTIDE SEQUENCE [LARGE SCALE GENOMIC DNA]</scope>
    <source>
        <strain evidence="12 13">CH40_1T</strain>
    </source>
</reference>
<dbReference type="SUPFAM" id="SSF56645">
    <property type="entry name" value="Acyl-CoA dehydrogenase NM domain-like"/>
    <property type="match status" value="1"/>
</dbReference>
<dbReference type="SUPFAM" id="SSF47203">
    <property type="entry name" value="Acyl-CoA dehydrogenase C-terminal domain-like"/>
    <property type="match status" value="1"/>
</dbReference>
<evidence type="ECO:0000256" key="8">
    <source>
        <dbReference type="RuleBase" id="RU362125"/>
    </source>
</evidence>